<dbReference type="InterPro" id="IPR001789">
    <property type="entry name" value="Sig_transdc_resp-reg_receiver"/>
</dbReference>
<name>A0A3N7HUC5_9BURK</name>
<dbReference type="Pfam" id="PF00072">
    <property type="entry name" value="Response_reg"/>
    <property type="match status" value="1"/>
</dbReference>
<dbReference type="PANTHER" id="PTHR43547:SF2">
    <property type="entry name" value="HYBRID SIGNAL TRANSDUCTION HISTIDINE KINASE C"/>
    <property type="match status" value="1"/>
</dbReference>
<evidence type="ECO:0000313" key="9">
    <source>
        <dbReference type="Proteomes" id="UP000267464"/>
    </source>
</evidence>
<dbReference type="RefSeq" id="WP_124539813.1">
    <property type="nucleotide sequence ID" value="NZ_QUSW01000002.1"/>
</dbReference>
<dbReference type="PRINTS" id="PR00344">
    <property type="entry name" value="BCTRLSENSOR"/>
</dbReference>
<evidence type="ECO:0000259" key="6">
    <source>
        <dbReference type="PROSITE" id="PS50109"/>
    </source>
</evidence>
<dbReference type="PANTHER" id="PTHR43547">
    <property type="entry name" value="TWO-COMPONENT HISTIDINE KINASE"/>
    <property type="match status" value="1"/>
</dbReference>
<evidence type="ECO:0000256" key="4">
    <source>
        <dbReference type="PROSITE-ProRule" id="PRU00169"/>
    </source>
</evidence>
<dbReference type="PROSITE" id="PS50109">
    <property type="entry name" value="HIS_KIN"/>
    <property type="match status" value="1"/>
</dbReference>
<dbReference type="GO" id="GO:0000155">
    <property type="term" value="F:phosphorelay sensor kinase activity"/>
    <property type="evidence" value="ECO:0007669"/>
    <property type="project" value="InterPro"/>
</dbReference>
<dbReference type="AlphaFoldDB" id="A0A3N7HUC5"/>
<reference evidence="8 9" key="1">
    <citation type="submission" date="2018-08" db="EMBL/GenBank/DDBJ databases">
        <authorList>
            <person name="Khan S.A."/>
            <person name="Jeon C.O."/>
            <person name="Chun B.H."/>
            <person name="Jeong S.E."/>
        </authorList>
    </citation>
    <scope>NUCLEOTIDE SEQUENCE [LARGE SCALE GENOMIC DNA]</scope>
    <source>
        <strain evidence="8 9">S-16</strain>
    </source>
</reference>
<dbReference type="Gene3D" id="3.40.50.2300">
    <property type="match status" value="1"/>
</dbReference>
<protein>
    <recommendedName>
        <fullName evidence="2">histidine kinase</fullName>
        <ecNumber evidence="2">2.7.13.3</ecNumber>
    </recommendedName>
</protein>
<dbReference type="EMBL" id="QUSW01000002">
    <property type="protein sequence ID" value="RQP24906.1"/>
    <property type="molecule type" value="Genomic_DNA"/>
</dbReference>
<dbReference type="Gene3D" id="3.30.565.10">
    <property type="entry name" value="Histidine kinase-like ATPase, C-terminal domain"/>
    <property type="match status" value="1"/>
</dbReference>
<keyword evidence="9" id="KW-1185">Reference proteome</keyword>
<dbReference type="InterPro" id="IPR004358">
    <property type="entry name" value="Sig_transdc_His_kin-like_C"/>
</dbReference>
<accession>A0A3N7HUC5</accession>
<dbReference type="InterPro" id="IPR005467">
    <property type="entry name" value="His_kinase_dom"/>
</dbReference>
<reference evidence="8 9" key="2">
    <citation type="submission" date="2018-12" db="EMBL/GenBank/DDBJ databases">
        <title>Rhizobacter gummiphilus sp. nov., a rubber-degrading bacterium isolated from the soil of a botanical garden in Japan.</title>
        <authorList>
            <person name="Shunsuke S.S."/>
        </authorList>
    </citation>
    <scope>NUCLEOTIDE SEQUENCE [LARGE SCALE GENOMIC DNA]</scope>
    <source>
        <strain evidence="8 9">S-16</strain>
    </source>
</reference>
<dbReference type="OrthoDB" id="9803824at2"/>
<dbReference type="SMART" id="SM00448">
    <property type="entry name" value="REC"/>
    <property type="match status" value="1"/>
</dbReference>
<feature type="modified residue" description="4-aspartylphosphate" evidence="4">
    <location>
        <position position="78"/>
    </location>
</feature>
<dbReference type="SUPFAM" id="SSF52172">
    <property type="entry name" value="CheY-like"/>
    <property type="match status" value="1"/>
</dbReference>
<feature type="coiled-coil region" evidence="5">
    <location>
        <begin position="147"/>
        <end position="208"/>
    </location>
</feature>
<feature type="domain" description="Histidine kinase" evidence="6">
    <location>
        <begin position="208"/>
        <end position="427"/>
    </location>
</feature>
<feature type="domain" description="Response regulatory" evidence="7">
    <location>
        <begin position="29"/>
        <end position="145"/>
    </location>
</feature>
<evidence type="ECO:0000256" key="5">
    <source>
        <dbReference type="SAM" id="Coils"/>
    </source>
</evidence>
<evidence type="ECO:0000313" key="8">
    <source>
        <dbReference type="EMBL" id="RQP24906.1"/>
    </source>
</evidence>
<dbReference type="InterPro" id="IPR011006">
    <property type="entry name" value="CheY-like_superfamily"/>
</dbReference>
<evidence type="ECO:0000256" key="2">
    <source>
        <dbReference type="ARBA" id="ARBA00012438"/>
    </source>
</evidence>
<comment type="caution">
    <text evidence="8">The sequence shown here is derived from an EMBL/GenBank/DDBJ whole genome shotgun (WGS) entry which is preliminary data.</text>
</comment>
<evidence type="ECO:0000256" key="1">
    <source>
        <dbReference type="ARBA" id="ARBA00000085"/>
    </source>
</evidence>
<keyword evidence="8" id="KW-0418">Kinase</keyword>
<dbReference type="SUPFAM" id="SSF55874">
    <property type="entry name" value="ATPase domain of HSP90 chaperone/DNA topoisomerase II/histidine kinase"/>
    <property type="match status" value="1"/>
</dbReference>
<proteinExistence type="predicted"/>
<dbReference type="Proteomes" id="UP000267464">
    <property type="component" value="Unassembled WGS sequence"/>
</dbReference>
<dbReference type="EC" id="2.7.13.3" evidence="2"/>
<evidence type="ECO:0000256" key="3">
    <source>
        <dbReference type="ARBA" id="ARBA00022553"/>
    </source>
</evidence>
<dbReference type="PROSITE" id="PS50110">
    <property type="entry name" value="RESPONSE_REGULATORY"/>
    <property type="match status" value="1"/>
</dbReference>
<gene>
    <name evidence="8" type="ORF">DZC73_08550</name>
</gene>
<comment type="catalytic activity">
    <reaction evidence="1">
        <text>ATP + protein L-histidine = ADP + protein N-phospho-L-histidine.</text>
        <dbReference type="EC" id="2.7.13.3"/>
    </reaction>
</comment>
<keyword evidence="3 4" id="KW-0597">Phosphoprotein</keyword>
<organism evidence="8 9">
    <name type="scientific">Piscinibacter terrae</name>
    <dbReference type="NCBI Taxonomy" id="2496871"/>
    <lineage>
        <taxon>Bacteria</taxon>
        <taxon>Pseudomonadati</taxon>
        <taxon>Pseudomonadota</taxon>
        <taxon>Betaproteobacteria</taxon>
        <taxon>Burkholderiales</taxon>
        <taxon>Sphaerotilaceae</taxon>
        <taxon>Piscinibacter</taxon>
    </lineage>
</organism>
<evidence type="ECO:0000259" key="7">
    <source>
        <dbReference type="PROSITE" id="PS50110"/>
    </source>
</evidence>
<dbReference type="SMART" id="SM00387">
    <property type="entry name" value="HATPase_c"/>
    <property type="match status" value="1"/>
</dbReference>
<sequence>MHHYFVSSPAGMSSPHMKPWAEPDAEVRTILTVDDQPANLRVVIDCLERHGLRVVVALSGDEALERARYVRPDLVLLDVHMPGLDGFDTCRQLKTIPSTQDIPVIFMTSATETPDKLAAFAAGGVDYVTKPVNEEEVLARVNTHLTLSALRRQLEAKNAELARSNIELEQLAIERAVRARAEGESAGLRKLLEERDQMLADREDMLRLLAHEVRQPLNNASAALQSASAAIAGLGGEHNADIRRPLLRAEHVLDHVIGTLNNALAAATMLTSGWTEPIADTDLDTLIGLVVHDMAAEDRSRITVESRTAMRTVQVQPLLMRLALSNLLSNALAYSPSGSPVQLRIRDGEEPPAIVLEVADRGEGIAADLLPRVFDKGTRGRNALAKAGAGLGLYIVRKVVELHRGSIEIVPNPPRGSIARMTIPQGIEV</sequence>
<dbReference type="InterPro" id="IPR036890">
    <property type="entry name" value="HATPase_C_sf"/>
</dbReference>
<dbReference type="InterPro" id="IPR036097">
    <property type="entry name" value="HisK_dim/P_sf"/>
</dbReference>
<dbReference type="CDD" id="cd19920">
    <property type="entry name" value="REC_PA4781-like"/>
    <property type="match status" value="1"/>
</dbReference>
<dbReference type="Pfam" id="PF02518">
    <property type="entry name" value="HATPase_c"/>
    <property type="match status" value="1"/>
</dbReference>
<keyword evidence="5" id="KW-0175">Coiled coil</keyword>
<dbReference type="SUPFAM" id="SSF47384">
    <property type="entry name" value="Homodimeric domain of signal transducing histidine kinase"/>
    <property type="match status" value="1"/>
</dbReference>
<keyword evidence="8" id="KW-0808">Transferase</keyword>
<dbReference type="InterPro" id="IPR003594">
    <property type="entry name" value="HATPase_dom"/>
</dbReference>